<dbReference type="PROSITE" id="PS51257">
    <property type="entry name" value="PROKAR_LIPOPROTEIN"/>
    <property type="match status" value="1"/>
</dbReference>
<evidence type="ECO:0008006" key="2">
    <source>
        <dbReference type="Google" id="ProtNLM"/>
    </source>
</evidence>
<dbReference type="AlphaFoldDB" id="A0A381QP24"/>
<dbReference type="EMBL" id="UINC01001395">
    <property type="protein sequence ID" value="SUZ79667.1"/>
    <property type="molecule type" value="Genomic_DNA"/>
</dbReference>
<proteinExistence type="predicted"/>
<name>A0A381QP24_9ZZZZ</name>
<evidence type="ECO:0000313" key="1">
    <source>
        <dbReference type="EMBL" id="SUZ79667.1"/>
    </source>
</evidence>
<gene>
    <name evidence="1" type="ORF">METZ01_LOCUS32521</name>
</gene>
<protein>
    <recommendedName>
        <fullName evidence="2">DUF5640 domain-containing protein</fullName>
    </recommendedName>
</protein>
<accession>A0A381QP24</accession>
<organism evidence="1">
    <name type="scientific">marine metagenome</name>
    <dbReference type="NCBI Taxonomy" id="408172"/>
    <lineage>
        <taxon>unclassified sequences</taxon>
        <taxon>metagenomes</taxon>
        <taxon>ecological metagenomes</taxon>
    </lineage>
</organism>
<reference evidence="1" key="1">
    <citation type="submission" date="2018-05" db="EMBL/GenBank/DDBJ databases">
        <authorList>
            <person name="Lanie J.A."/>
            <person name="Ng W.-L."/>
            <person name="Kazmierczak K.M."/>
            <person name="Andrzejewski T.M."/>
            <person name="Davidsen T.M."/>
            <person name="Wayne K.J."/>
            <person name="Tettelin H."/>
            <person name="Glass J.I."/>
            <person name="Rusch D."/>
            <person name="Podicherti R."/>
            <person name="Tsui H.-C.T."/>
            <person name="Winkler M.E."/>
        </authorList>
    </citation>
    <scope>NUCLEOTIDE SEQUENCE</scope>
</reference>
<sequence>MIKKILSLFVLAFLVSCNNSFHKINSIDDINGRWKSSNQIMEINTEDMTVQFGTDSIDLILTSRTYDRSKITVSTGPIMFFDAHVYINSDGSKIRIDKINVDESTVYEKIK</sequence>